<dbReference type="STRING" id="97359.A0A550CN75"/>
<keyword evidence="5" id="KW-0584">Phenylalanine biosynthesis</keyword>
<dbReference type="Gene3D" id="3.40.190.10">
    <property type="entry name" value="Periplasmic binding protein-like II"/>
    <property type="match status" value="2"/>
</dbReference>
<dbReference type="OrthoDB" id="983542at2759"/>
<evidence type="ECO:0000256" key="4">
    <source>
        <dbReference type="ARBA" id="ARBA00023141"/>
    </source>
</evidence>
<dbReference type="PIRSF" id="PIRSF001500">
    <property type="entry name" value="Chor_mut_pdt_Ppr"/>
    <property type="match status" value="1"/>
</dbReference>
<dbReference type="PANTHER" id="PTHR21022:SF19">
    <property type="entry name" value="PREPHENATE DEHYDRATASE-RELATED"/>
    <property type="match status" value="1"/>
</dbReference>
<dbReference type="Proteomes" id="UP000320762">
    <property type="component" value="Unassembled WGS sequence"/>
</dbReference>
<dbReference type="InterPro" id="IPR008242">
    <property type="entry name" value="Chor_mutase/pphenate_deHydtase"/>
</dbReference>
<dbReference type="PROSITE" id="PS51171">
    <property type="entry name" value="PREPHENATE_DEHYDR_3"/>
    <property type="match status" value="1"/>
</dbReference>
<keyword evidence="6" id="KW-0456">Lyase</keyword>
<dbReference type="InterPro" id="IPR001086">
    <property type="entry name" value="Preph_deHydtase"/>
</dbReference>
<proteinExistence type="predicted"/>
<reference evidence="8 9" key="1">
    <citation type="journal article" date="2019" name="New Phytol.">
        <title>Comparative genomics reveals unique wood-decay strategies and fruiting body development in the Schizophyllaceae.</title>
        <authorList>
            <person name="Almasi E."/>
            <person name="Sahu N."/>
            <person name="Krizsan K."/>
            <person name="Balint B."/>
            <person name="Kovacs G.M."/>
            <person name="Kiss B."/>
            <person name="Cseklye J."/>
            <person name="Drula E."/>
            <person name="Henrissat B."/>
            <person name="Nagy I."/>
            <person name="Chovatia M."/>
            <person name="Adam C."/>
            <person name="LaButti K."/>
            <person name="Lipzen A."/>
            <person name="Riley R."/>
            <person name="Grigoriev I.V."/>
            <person name="Nagy L.G."/>
        </authorList>
    </citation>
    <scope>NUCLEOTIDE SEQUENCE [LARGE SCALE GENOMIC DNA]</scope>
    <source>
        <strain evidence="8 9">NL-1724</strain>
    </source>
</reference>
<dbReference type="GO" id="GO:0009094">
    <property type="term" value="P:L-phenylalanine biosynthetic process"/>
    <property type="evidence" value="ECO:0007669"/>
    <property type="project" value="UniProtKB-UniPathway"/>
</dbReference>
<gene>
    <name evidence="8" type="ORF">BD626DRAFT_398579</name>
</gene>
<dbReference type="UniPathway" id="UPA00121">
    <property type="reaction ID" value="UER00345"/>
</dbReference>
<dbReference type="SUPFAM" id="SSF53850">
    <property type="entry name" value="Periplasmic binding protein-like II"/>
    <property type="match status" value="1"/>
</dbReference>
<evidence type="ECO:0000313" key="9">
    <source>
        <dbReference type="Proteomes" id="UP000320762"/>
    </source>
</evidence>
<dbReference type="GO" id="GO:0005737">
    <property type="term" value="C:cytoplasm"/>
    <property type="evidence" value="ECO:0007669"/>
    <property type="project" value="TreeGrafter"/>
</dbReference>
<comment type="caution">
    <text evidence="8">The sequence shown here is derived from an EMBL/GenBank/DDBJ whole genome shotgun (WGS) entry which is preliminary data.</text>
</comment>
<evidence type="ECO:0000256" key="2">
    <source>
        <dbReference type="ARBA" id="ARBA00013147"/>
    </source>
</evidence>
<dbReference type="CDD" id="cd13532">
    <property type="entry name" value="PBP2_PDT_like"/>
    <property type="match status" value="1"/>
</dbReference>
<dbReference type="GO" id="GO:0004664">
    <property type="term" value="F:prephenate dehydratase activity"/>
    <property type="evidence" value="ECO:0007669"/>
    <property type="project" value="UniProtKB-EC"/>
</dbReference>
<dbReference type="EC" id="4.2.1.51" evidence="2"/>
<evidence type="ECO:0000256" key="3">
    <source>
        <dbReference type="ARBA" id="ARBA00022605"/>
    </source>
</evidence>
<sequence>MDMQAPDVAYLGPSGTYSHQAAHDRFGPDIAYAEQRTITDVFHAVTNRGAVGVVPQENTIFGAVVETYDALSRTDVFVRGAVTLAVQHCLLVKSGTRLEEIETIISHEQALGQCQEFMRAYLPEAQLVRASSTAAAARDVLAGPSSCAAIGSKLCAVLFPGLTVLRQSIQAESANFTRFYIITKEPTAPLPGPPAHEDRTQAALLALAPSPKEASVDITTIITVLQLIVARIDRRPAANGVPFQDMYLLEVKGDMPAVEWRARVEKAIKRAQGSGADARLVGIW</sequence>
<comment type="pathway">
    <text evidence="1">Amino-acid biosynthesis; L-phenylalanine biosynthesis; phenylpyruvate from prephenate: step 1/1.</text>
</comment>
<evidence type="ECO:0000256" key="6">
    <source>
        <dbReference type="ARBA" id="ARBA00023239"/>
    </source>
</evidence>
<accession>A0A550CN75</accession>
<dbReference type="Pfam" id="PF00800">
    <property type="entry name" value="PDT"/>
    <property type="match status" value="1"/>
</dbReference>
<evidence type="ECO:0000256" key="5">
    <source>
        <dbReference type="ARBA" id="ARBA00023222"/>
    </source>
</evidence>
<dbReference type="EMBL" id="VDMD01000004">
    <property type="protein sequence ID" value="TRM66194.1"/>
    <property type="molecule type" value="Genomic_DNA"/>
</dbReference>
<evidence type="ECO:0000259" key="7">
    <source>
        <dbReference type="PROSITE" id="PS51171"/>
    </source>
</evidence>
<feature type="domain" description="Prephenate dehydratase" evidence="7">
    <location>
        <begin position="7"/>
        <end position="184"/>
    </location>
</feature>
<dbReference type="PANTHER" id="PTHR21022">
    <property type="entry name" value="PREPHENATE DEHYDRATASE P PROTEIN"/>
    <property type="match status" value="1"/>
</dbReference>
<evidence type="ECO:0000256" key="1">
    <source>
        <dbReference type="ARBA" id="ARBA00004741"/>
    </source>
</evidence>
<keyword evidence="4" id="KW-0057">Aromatic amino acid biosynthesis</keyword>
<dbReference type="AlphaFoldDB" id="A0A550CN75"/>
<keyword evidence="3" id="KW-0028">Amino-acid biosynthesis</keyword>
<protein>
    <recommendedName>
        <fullName evidence="2">prephenate dehydratase</fullName>
        <ecNumber evidence="2">4.2.1.51</ecNumber>
    </recommendedName>
</protein>
<organism evidence="8 9">
    <name type="scientific">Schizophyllum amplum</name>
    <dbReference type="NCBI Taxonomy" id="97359"/>
    <lineage>
        <taxon>Eukaryota</taxon>
        <taxon>Fungi</taxon>
        <taxon>Dikarya</taxon>
        <taxon>Basidiomycota</taxon>
        <taxon>Agaricomycotina</taxon>
        <taxon>Agaricomycetes</taxon>
        <taxon>Agaricomycetidae</taxon>
        <taxon>Agaricales</taxon>
        <taxon>Schizophyllaceae</taxon>
        <taxon>Schizophyllum</taxon>
    </lineage>
</organism>
<evidence type="ECO:0000313" key="8">
    <source>
        <dbReference type="EMBL" id="TRM66194.1"/>
    </source>
</evidence>
<keyword evidence="9" id="KW-1185">Reference proteome</keyword>
<name>A0A550CN75_9AGAR</name>